<evidence type="ECO:0000256" key="2">
    <source>
        <dbReference type="ARBA" id="ARBA00023163"/>
    </source>
</evidence>
<evidence type="ECO:0000256" key="1">
    <source>
        <dbReference type="ARBA" id="ARBA00022478"/>
    </source>
</evidence>
<dbReference type="Gene3D" id="2.170.120.12">
    <property type="entry name" value="DNA-directed RNA polymerase, insert domain"/>
    <property type="match status" value="1"/>
</dbReference>
<dbReference type="InterPro" id="IPR036603">
    <property type="entry name" value="RBP11-like"/>
</dbReference>
<keyword evidence="5" id="KW-0934">Plastid</keyword>
<dbReference type="InterPro" id="IPR011262">
    <property type="entry name" value="DNA-dir_RNA_pol_insert"/>
</dbReference>
<dbReference type="EMBL" id="KX267771">
    <property type="protein sequence ID" value="API84962.1"/>
    <property type="molecule type" value="Genomic_DNA"/>
</dbReference>
<feature type="compositionally biased region" description="Basic and acidic residues" evidence="3">
    <location>
        <begin position="551"/>
        <end position="579"/>
    </location>
</feature>
<keyword evidence="2" id="KW-0804">Transcription</keyword>
<evidence type="ECO:0000313" key="5">
    <source>
        <dbReference type="EMBL" id="API84931.1"/>
    </source>
</evidence>
<accession>A0A1L4BMS9</accession>
<proteinExistence type="predicted"/>
<gene>
    <name evidence="5" type="primary">rpoA</name>
</gene>
<sequence>MRDDKKDKKLRFKMPNDKYFGFEMSNPNHFAEWQYVEYAQLENGLRCGRFGLAPLTNEQCQLIKNAVRQTLLTEILCARFTRAKMKNASNHLMNIVGIEESIPEILHNLSQIKLRGNLEDLAGHGPLVALLDLQGPQTAMAVDIELPPGIEVVDESHHIATITKPIPFFVELQIEIDSGESNRETPVPDEEGYSIDAIFRPIHKVDSSIYSYEYEGESFQSLFLEIWSEPPSEPYEALLQALKKIFHLLSIISQPEYVDSKELDNGIHYGRFCLAPLTTAQFKWIQTAFRQALLTQISGEWNRETLVHKVDSTIDSYEYEGETETLQTLVLDIWTDSKINPQEAIFQASAKIMELFSILLQTDAAKKKYFERKRAQAQEREKKHQPGPPGWEEGLSRGWVDHWEIARESIISRNKDLLLLVYVVETHYRTYKSIRESILQELRSSIQKLKNIRNLTTGYTEQKILVKSIVEEIKASLEKLEKACMVYDYCLNCHISYISFKEGEIAAFEQLLRTLATDSVKKMKREALDKLVAELQDKAAERQEREDEISREENERMRIRREQRDERKQNRKKEKGEDG</sequence>
<dbReference type="GeneID" id="30859035"/>
<dbReference type="InterPro" id="IPR036643">
    <property type="entry name" value="RNApol_insert_sf"/>
</dbReference>
<dbReference type="Gene3D" id="3.30.1360.10">
    <property type="entry name" value="RNA polymerase, RBP11-like subunit"/>
    <property type="match status" value="2"/>
</dbReference>
<name>A0A1L4BMS9_9ROSI</name>
<dbReference type="SUPFAM" id="SSF56553">
    <property type="entry name" value="Insert subdomain of RNA polymerase alpha subunit"/>
    <property type="match status" value="1"/>
</dbReference>
<dbReference type="SUPFAM" id="SSF55257">
    <property type="entry name" value="RBP11-like subunits of RNA polymerase"/>
    <property type="match status" value="2"/>
</dbReference>
<dbReference type="GO" id="GO:0046983">
    <property type="term" value="F:protein dimerization activity"/>
    <property type="evidence" value="ECO:0007669"/>
    <property type="project" value="InterPro"/>
</dbReference>
<feature type="domain" description="DNA-directed RNA polymerase insert" evidence="4">
    <location>
        <begin position="91"/>
        <end position="199"/>
    </location>
</feature>
<dbReference type="GeneID" id="30859073"/>
<dbReference type="EMBL" id="KX267771">
    <property type="protein sequence ID" value="API84931.1"/>
    <property type="molecule type" value="Genomic_DNA"/>
</dbReference>
<dbReference type="AlphaFoldDB" id="A0A1L4BMS9"/>
<organism evidence="5">
    <name type="scientific">Pelargonium endlicherianum</name>
    <dbReference type="NCBI Taxonomy" id="158596"/>
    <lineage>
        <taxon>Eukaryota</taxon>
        <taxon>Viridiplantae</taxon>
        <taxon>Streptophyta</taxon>
        <taxon>Embryophyta</taxon>
        <taxon>Tracheophyta</taxon>
        <taxon>Spermatophyta</taxon>
        <taxon>Magnoliopsida</taxon>
        <taxon>eudicotyledons</taxon>
        <taxon>Gunneridae</taxon>
        <taxon>Pentapetalae</taxon>
        <taxon>rosids</taxon>
        <taxon>malvids</taxon>
        <taxon>Geraniales</taxon>
        <taxon>Geraniaceae</taxon>
        <taxon>Pelargonium</taxon>
    </lineage>
</organism>
<geneLocation type="plastid" evidence="5"/>
<dbReference type="RefSeq" id="YP_009339005.1">
    <property type="nucleotide sequence ID" value="NC_033357.1"/>
</dbReference>
<keyword evidence="1" id="KW-0240">DNA-directed RNA polymerase</keyword>
<evidence type="ECO:0000259" key="4">
    <source>
        <dbReference type="Pfam" id="PF01000"/>
    </source>
</evidence>
<dbReference type="Pfam" id="PF01000">
    <property type="entry name" value="RNA_pol_A_bac"/>
    <property type="match status" value="1"/>
</dbReference>
<dbReference type="GO" id="GO:0000428">
    <property type="term" value="C:DNA-directed RNA polymerase complex"/>
    <property type="evidence" value="ECO:0007669"/>
    <property type="project" value="UniProtKB-KW"/>
</dbReference>
<dbReference type="GO" id="GO:0006351">
    <property type="term" value="P:DNA-templated transcription"/>
    <property type="evidence" value="ECO:0007669"/>
    <property type="project" value="InterPro"/>
</dbReference>
<reference evidence="5" key="2">
    <citation type="submission" date="2016-05" db="EMBL/GenBank/DDBJ databases">
        <authorList>
            <person name="Lavstsen T."/>
            <person name="Jespersen J.S."/>
        </authorList>
    </citation>
    <scope>NUCLEOTIDE SEQUENCE</scope>
</reference>
<evidence type="ECO:0000256" key="3">
    <source>
        <dbReference type="SAM" id="MobiDB-lite"/>
    </source>
</evidence>
<feature type="region of interest" description="Disordered" evidence="3">
    <location>
        <begin position="538"/>
        <end position="579"/>
    </location>
</feature>
<reference evidence="5" key="1">
    <citation type="journal article" date="2016" name="New Phytol.">
        <title>Expansion of inverted repeat does not decrease substitution rates in Pelargonium plastid genomes.</title>
        <authorList>
            <person name="Weng M.L."/>
            <person name="Ruhlman T.A."/>
            <person name="Jansen R.K."/>
        </authorList>
    </citation>
    <scope>NUCLEOTIDE SEQUENCE</scope>
</reference>
<dbReference type="RefSeq" id="YP_009338973.1">
    <property type="nucleotide sequence ID" value="NC_033357.1"/>
</dbReference>
<dbReference type="GO" id="GO:0003899">
    <property type="term" value="F:DNA-directed RNA polymerase activity"/>
    <property type="evidence" value="ECO:0007669"/>
    <property type="project" value="InterPro"/>
</dbReference>
<protein>
    <submittedName>
        <fullName evidence="5">RNA polymerase alpha subunit</fullName>
    </submittedName>
</protein>